<gene>
    <name evidence="3" type="ORF">ACFOHL_09865</name>
</gene>
<keyword evidence="1" id="KW-0732">Signal</keyword>
<dbReference type="GO" id="GO:0003677">
    <property type="term" value="F:DNA binding"/>
    <property type="evidence" value="ECO:0007669"/>
    <property type="project" value="UniProtKB-KW"/>
</dbReference>
<feature type="chain" id="PRO_5046279780" evidence="1">
    <location>
        <begin position="27"/>
        <end position="100"/>
    </location>
</feature>
<evidence type="ECO:0000259" key="2">
    <source>
        <dbReference type="SMART" id="SM00278"/>
    </source>
</evidence>
<dbReference type="Proteomes" id="UP001595478">
    <property type="component" value="Unassembled WGS sequence"/>
</dbReference>
<dbReference type="PANTHER" id="PTHR21180">
    <property type="entry name" value="ENDONUCLEASE/EXONUCLEASE/PHOSPHATASE FAMILY DOMAIN-CONTAINING PROTEIN 1"/>
    <property type="match status" value="1"/>
</dbReference>
<dbReference type="EMBL" id="JBHRSW010000015">
    <property type="protein sequence ID" value="MFC3121926.1"/>
    <property type="molecule type" value="Genomic_DNA"/>
</dbReference>
<evidence type="ECO:0000313" key="3">
    <source>
        <dbReference type="EMBL" id="MFC3121926.1"/>
    </source>
</evidence>
<dbReference type="InterPro" id="IPR004509">
    <property type="entry name" value="Competence_ComEA_HhH"/>
</dbReference>
<proteinExistence type="predicted"/>
<accession>A0ABV7FRR8</accession>
<reference evidence="4" key="1">
    <citation type="journal article" date="2019" name="Int. J. Syst. Evol. Microbiol.">
        <title>The Global Catalogue of Microorganisms (GCM) 10K type strain sequencing project: providing services to taxonomists for standard genome sequencing and annotation.</title>
        <authorList>
            <consortium name="The Broad Institute Genomics Platform"/>
            <consortium name="The Broad Institute Genome Sequencing Center for Infectious Disease"/>
            <person name="Wu L."/>
            <person name="Ma J."/>
        </authorList>
    </citation>
    <scope>NUCLEOTIDE SEQUENCE [LARGE SCALE GENOMIC DNA]</scope>
    <source>
        <strain evidence="4">KCTC 52473</strain>
    </source>
</reference>
<evidence type="ECO:0000256" key="1">
    <source>
        <dbReference type="SAM" id="SignalP"/>
    </source>
</evidence>
<protein>
    <submittedName>
        <fullName evidence="3">ComEA family DNA-binding protein</fullName>
    </submittedName>
</protein>
<sequence length="100" mass="11054">MKLTTWITVLLLAVSALIYSQQDALADSEVKTEQHQIALVNINTAEVSVLSSLPGIGQKKAQAIVDYRKLNGKFRSKEELVNVKGIGEKLLEKVITYIEV</sequence>
<dbReference type="PANTHER" id="PTHR21180:SF32">
    <property type="entry name" value="ENDONUCLEASE_EXONUCLEASE_PHOSPHATASE FAMILY DOMAIN-CONTAINING PROTEIN 1"/>
    <property type="match status" value="1"/>
</dbReference>
<feature type="domain" description="Helix-hairpin-helix DNA-binding motif class 1" evidence="2">
    <location>
        <begin position="78"/>
        <end position="97"/>
    </location>
</feature>
<comment type="caution">
    <text evidence="3">The sequence shown here is derived from an EMBL/GenBank/DDBJ whole genome shotgun (WGS) entry which is preliminary data.</text>
</comment>
<dbReference type="InterPro" id="IPR051675">
    <property type="entry name" value="Endo/Exo/Phosphatase_dom_1"/>
</dbReference>
<keyword evidence="3" id="KW-0238">DNA-binding</keyword>
<organism evidence="3 4">
    <name type="scientific">Agaribacter flavus</name>
    <dbReference type="NCBI Taxonomy" id="1902781"/>
    <lineage>
        <taxon>Bacteria</taxon>
        <taxon>Pseudomonadati</taxon>
        <taxon>Pseudomonadota</taxon>
        <taxon>Gammaproteobacteria</taxon>
        <taxon>Alteromonadales</taxon>
        <taxon>Alteromonadaceae</taxon>
        <taxon>Agaribacter</taxon>
    </lineage>
</organism>
<dbReference type="InterPro" id="IPR003583">
    <property type="entry name" value="Hlx-hairpin-Hlx_DNA-bd_motif"/>
</dbReference>
<dbReference type="NCBIfam" id="TIGR00426">
    <property type="entry name" value="competence protein ComEA helix-hairpin-helix repeat region"/>
    <property type="match status" value="1"/>
</dbReference>
<dbReference type="Gene3D" id="1.10.150.280">
    <property type="entry name" value="AF1531-like domain"/>
    <property type="match status" value="1"/>
</dbReference>
<keyword evidence="4" id="KW-1185">Reference proteome</keyword>
<evidence type="ECO:0000313" key="4">
    <source>
        <dbReference type="Proteomes" id="UP001595478"/>
    </source>
</evidence>
<name>A0ABV7FRR8_9ALTE</name>
<dbReference type="InterPro" id="IPR010994">
    <property type="entry name" value="RuvA_2-like"/>
</dbReference>
<feature type="signal peptide" evidence="1">
    <location>
        <begin position="1"/>
        <end position="26"/>
    </location>
</feature>
<feature type="domain" description="Helix-hairpin-helix DNA-binding motif class 1" evidence="2">
    <location>
        <begin position="48"/>
        <end position="67"/>
    </location>
</feature>
<dbReference type="SUPFAM" id="SSF47781">
    <property type="entry name" value="RuvA domain 2-like"/>
    <property type="match status" value="1"/>
</dbReference>
<dbReference type="SMART" id="SM00278">
    <property type="entry name" value="HhH1"/>
    <property type="match status" value="2"/>
</dbReference>
<dbReference type="RefSeq" id="WP_376920056.1">
    <property type="nucleotide sequence ID" value="NZ_JBHRSW010000015.1"/>
</dbReference>
<dbReference type="Pfam" id="PF12836">
    <property type="entry name" value="HHH_3"/>
    <property type="match status" value="1"/>
</dbReference>